<dbReference type="Proteomes" id="UP001281147">
    <property type="component" value="Unassembled WGS sequence"/>
</dbReference>
<evidence type="ECO:0000313" key="2">
    <source>
        <dbReference type="Proteomes" id="UP001281147"/>
    </source>
</evidence>
<accession>A0ACC3MK46</accession>
<comment type="caution">
    <text evidence="1">The sequence shown here is derived from an EMBL/GenBank/DDBJ whole genome shotgun (WGS) entry which is preliminary data.</text>
</comment>
<sequence>MRIRPHRKTRAGCFTCEQRRVKCDELELRLSHYWCTKTCQSFTSTQIELLRDDAIAEAQKHTFVMDAIFALTAAHIASGDKVPPTWLLQEALRYHTTAVAALQDAVETPDLEAAFIASILTMATAVVLPLLRGESAMHCLLHIHNFLKGVWTIIDLNPERFCQSPCRSMLGQTASQECTASEDDIFALRRLRKLKNAWAADNQTYDPIIDELELGFTFNKKRAISWVGKVGQDFIDSVSGGEPLAQLIFLHWAVHLCRLDEMWWAQYAGQKLVEELTKVNLRIQKELWIDVVSRARIQAAK</sequence>
<dbReference type="EMBL" id="JAUTXU010000227">
    <property type="protein sequence ID" value="KAK3697369.1"/>
    <property type="molecule type" value="Genomic_DNA"/>
</dbReference>
<reference evidence="1" key="1">
    <citation type="submission" date="2023-07" db="EMBL/GenBank/DDBJ databases">
        <title>Black Yeasts Isolated from many extreme environments.</title>
        <authorList>
            <person name="Coleine C."/>
            <person name="Stajich J.E."/>
            <person name="Selbmann L."/>
        </authorList>
    </citation>
    <scope>NUCLEOTIDE SEQUENCE</scope>
    <source>
        <strain evidence="1">CCFEE 5714</strain>
    </source>
</reference>
<protein>
    <submittedName>
        <fullName evidence="1">Uncharacterized protein</fullName>
    </submittedName>
</protein>
<name>A0ACC3MK46_9PEZI</name>
<gene>
    <name evidence="1" type="ORF">LTR37_017514</name>
</gene>
<evidence type="ECO:0000313" key="1">
    <source>
        <dbReference type="EMBL" id="KAK3697369.1"/>
    </source>
</evidence>
<proteinExistence type="predicted"/>
<organism evidence="1 2">
    <name type="scientific">Vermiconidia calcicola</name>
    <dbReference type="NCBI Taxonomy" id="1690605"/>
    <lineage>
        <taxon>Eukaryota</taxon>
        <taxon>Fungi</taxon>
        <taxon>Dikarya</taxon>
        <taxon>Ascomycota</taxon>
        <taxon>Pezizomycotina</taxon>
        <taxon>Dothideomycetes</taxon>
        <taxon>Dothideomycetidae</taxon>
        <taxon>Mycosphaerellales</taxon>
        <taxon>Extremaceae</taxon>
        <taxon>Vermiconidia</taxon>
    </lineage>
</organism>
<keyword evidence="2" id="KW-1185">Reference proteome</keyword>